<proteinExistence type="predicted"/>
<evidence type="ECO:0000313" key="1">
    <source>
        <dbReference type="EMBL" id="CAB4346246.1"/>
    </source>
</evidence>
<accession>A0A6J5ZYA0</accession>
<reference evidence="1" key="1">
    <citation type="submission" date="2020-05" db="EMBL/GenBank/DDBJ databases">
        <authorList>
            <person name="Chiriac C."/>
            <person name="Salcher M."/>
            <person name="Ghai R."/>
            <person name="Kavagutti S V."/>
        </authorList>
    </citation>
    <scope>NUCLEOTIDE SEQUENCE</scope>
</reference>
<name>A0A6J5ZYA0_9ZZZZ</name>
<protein>
    <submittedName>
        <fullName evidence="1">Unannotated protein</fullName>
    </submittedName>
</protein>
<dbReference type="AlphaFoldDB" id="A0A6J5ZYA0"/>
<organism evidence="1">
    <name type="scientific">freshwater metagenome</name>
    <dbReference type="NCBI Taxonomy" id="449393"/>
    <lineage>
        <taxon>unclassified sequences</taxon>
        <taxon>metagenomes</taxon>
        <taxon>ecological metagenomes</taxon>
    </lineage>
</organism>
<dbReference type="EMBL" id="CAESAN010000119">
    <property type="protein sequence ID" value="CAB4346246.1"/>
    <property type="molecule type" value="Genomic_DNA"/>
</dbReference>
<gene>
    <name evidence="1" type="ORF">UFOPK3547_01297</name>
</gene>
<sequence>MNQIIVHTPQNEISKGYRYYNYFWENFIEYLKSKFDIIEDTYFEHANAMSYSVKLLNDISSSLLLECEMIIENVKTKEFVVLSVSDQLTGAVLNHQHNPLCKKILFSQFDEEVIKKHLGGAINFDKFSPWIYFPSNLFNIDKIFNERKEINEFVDKFCFWGTSIEDRSILKHFNNDYFIGGLPIGTFEDYAKEITKHKVALSIAGRGEFCYRDVENFGLGTPILRFEYTNKMFNPLIPNFHYISVDRPKELIYDRLGEKQHAEMLEKRFLEIKDNKNFLDFISNNARKYYEDNLTMNNSIELTYKILNLNDWE</sequence>